<dbReference type="SUPFAM" id="SSF47986">
    <property type="entry name" value="DEATH domain"/>
    <property type="match status" value="1"/>
</dbReference>
<feature type="compositionally biased region" description="Basic and acidic residues" evidence="1">
    <location>
        <begin position="330"/>
        <end position="347"/>
    </location>
</feature>
<feature type="domain" description="Death" evidence="2">
    <location>
        <begin position="18"/>
        <end position="98"/>
    </location>
</feature>
<reference evidence="3 4" key="1">
    <citation type="submission" date="2022-05" db="EMBL/GenBank/DDBJ databases">
        <authorList>
            <consortium name="Genoscope - CEA"/>
            <person name="William W."/>
        </authorList>
    </citation>
    <scope>NUCLEOTIDE SEQUENCE [LARGE SCALE GENOMIC DNA]</scope>
</reference>
<protein>
    <recommendedName>
        <fullName evidence="2">Death domain-containing protein</fullName>
    </recommendedName>
</protein>
<organism evidence="3 4">
    <name type="scientific">Porites lobata</name>
    <dbReference type="NCBI Taxonomy" id="104759"/>
    <lineage>
        <taxon>Eukaryota</taxon>
        <taxon>Metazoa</taxon>
        <taxon>Cnidaria</taxon>
        <taxon>Anthozoa</taxon>
        <taxon>Hexacorallia</taxon>
        <taxon>Scleractinia</taxon>
        <taxon>Fungiina</taxon>
        <taxon>Poritidae</taxon>
        <taxon>Porites</taxon>
    </lineage>
</organism>
<dbReference type="SMART" id="SM00005">
    <property type="entry name" value="DEATH"/>
    <property type="match status" value="1"/>
</dbReference>
<dbReference type="InterPro" id="IPR000488">
    <property type="entry name" value="Death_dom"/>
</dbReference>
<dbReference type="Gene3D" id="1.10.533.10">
    <property type="entry name" value="Death Domain, Fas"/>
    <property type="match status" value="1"/>
</dbReference>
<gene>
    <name evidence="3" type="ORF">PLOB_00037002</name>
</gene>
<dbReference type="PANTHER" id="PTHR15077">
    <property type="entry name" value="FAS-ASSOCIATING DEATH DOMAIN-CONTAINING PROTEIN FADD"/>
    <property type="match status" value="1"/>
</dbReference>
<dbReference type="PROSITE" id="PS50017">
    <property type="entry name" value="DEATH_DOMAIN"/>
    <property type="match status" value="1"/>
</dbReference>
<feature type="compositionally biased region" description="Basic and acidic residues" evidence="1">
    <location>
        <begin position="195"/>
        <end position="204"/>
    </location>
</feature>
<dbReference type="PANTHER" id="PTHR15077:SF9">
    <property type="entry name" value="C-TERMINAL OF ROC (COR) DOMAIN-CONTAINING PROTEIN"/>
    <property type="match status" value="1"/>
</dbReference>
<feature type="region of interest" description="Disordered" evidence="1">
    <location>
        <begin position="407"/>
        <end position="465"/>
    </location>
</feature>
<sequence>MARLPPMGLSPSHKIREPDIHHYKLPDNIGVKWRDLARALNYYQPTIEAIETEKGYRTKECCIELLVLWINREGNNATAVRLADALRSIELKNLADILVCPSDPCQNNEFEKKIREMKNQLVSLEAEGSRLNARIGELEEENQKLRARQECERKQEAGQVFGMGTKSEELEEQLSSAMQKCQEKDDEISRLSKTIDDLKREHSFAKPNSNDTRQEGDDFSSDTDQAEREHRIGGQLKDIKEQLNTYVTSPLQAPVVKQDQLRLAVRLDLLIRLSENLQELYTEIQGMISEAAKCSEDLRRDYYDLAYHGLRAEHFDLVHKVEDLGSAQEKMSEEERKEYDRLQSYQKDRQRQVEALDKVWRRLFSPVDRLPKAGASDPTSSKSRGCKKVLRLTDPSYLLKKLKLREETNTGAEATSNDEKPEEVSSPMRKKRFSVGNALQSIQSRKKEDGEKQSSSVPYMLMRNA</sequence>
<evidence type="ECO:0000256" key="1">
    <source>
        <dbReference type="SAM" id="MobiDB-lite"/>
    </source>
</evidence>
<dbReference type="CDD" id="cd01670">
    <property type="entry name" value="Death"/>
    <property type="match status" value="1"/>
</dbReference>
<name>A0ABN8P4Q1_9CNID</name>
<feature type="region of interest" description="Disordered" evidence="1">
    <location>
        <begin position="195"/>
        <end position="233"/>
    </location>
</feature>
<proteinExistence type="predicted"/>
<comment type="caution">
    <text evidence="3">The sequence shown here is derived from an EMBL/GenBank/DDBJ whole genome shotgun (WGS) entry which is preliminary data.</text>
</comment>
<evidence type="ECO:0000259" key="2">
    <source>
        <dbReference type="PROSITE" id="PS50017"/>
    </source>
</evidence>
<dbReference type="Pfam" id="PF00531">
    <property type="entry name" value="Death"/>
    <property type="match status" value="1"/>
</dbReference>
<keyword evidence="4" id="KW-1185">Reference proteome</keyword>
<dbReference type="EMBL" id="CALNXK010000053">
    <property type="protein sequence ID" value="CAH3133699.1"/>
    <property type="molecule type" value="Genomic_DNA"/>
</dbReference>
<dbReference type="InterPro" id="IPR016729">
    <property type="entry name" value="FADD"/>
</dbReference>
<feature type="region of interest" description="Disordered" evidence="1">
    <location>
        <begin position="328"/>
        <end position="347"/>
    </location>
</feature>
<accession>A0ABN8P4Q1</accession>
<evidence type="ECO:0000313" key="3">
    <source>
        <dbReference type="EMBL" id="CAH3133699.1"/>
    </source>
</evidence>
<evidence type="ECO:0000313" key="4">
    <source>
        <dbReference type="Proteomes" id="UP001159405"/>
    </source>
</evidence>
<dbReference type="InterPro" id="IPR011029">
    <property type="entry name" value="DEATH-like_dom_sf"/>
</dbReference>
<dbReference type="Proteomes" id="UP001159405">
    <property type="component" value="Unassembled WGS sequence"/>
</dbReference>